<feature type="coiled-coil region" evidence="7">
    <location>
        <begin position="914"/>
        <end position="941"/>
    </location>
</feature>
<feature type="coiled-coil region" evidence="7">
    <location>
        <begin position="784"/>
        <end position="860"/>
    </location>
</feature>
<evidence type="ECO:0000256" key="6">
    <source>
        <dbReference type="ARBA" id="ARBA00023125"/>
    </source>
</evidence>
<dbReference type="FunFam" id="3.40.50.300:FF:000984">
    <property type="entry name" value="Chromosome partition protein Smc"/>
    <property type="match status" value="1"/>
</dbReference>
<dbReference type="Gene3D" id="3.40.50.300">
    <property type="entry name" value="P-loop containing nucleotide triphosphate hydrolases"/>
    <property type="match status" value="2"/>
</dbReference>
<dbReference type="GO" id="GO:0005524">
    <property type="term" value="F:ATP binding"/>
    <property type="evidence" value="ECO:0007669"/>
    <property type="project" value="UniProtKB-UniRule"/>
</dbReference>
<evidence type="ECO:0000256" key="4">
    <source>
        <dbReference type="ARBA" id="ARBA00022840"/>
    </source>
</evidence>
<dbReference type="PANTHER" id="PTHR43977">
    <property type="entry name" value="STRUCTURAL MAINTENANCE OF CHROMOSOMES PROTEIN 3"/>
    <property type="match status" value="1"/>
</dbReference>
<dbReference type="FunFam" id="3.40.50.300:FF:000901">
    <property type="entry name" value="Chromosome partition protein Smc"/>
    <property type="match status" value="1"/>
</dbReference>
<dbReference type="EMBL" id="CP045562">
    <property type="protein sequence ID" value="QFX92613.1"/>
    <property type="molecule type" value="Genomic_DNA"/>
</dbReference>
<keyword evidence="2 7" id="KW-0963">Cytoplasm</keyword>
<comment type="domain">
    <text evidence="7">Contains large globular domains required for ATP hydrolysis at each terminus and a third globular domain forming a flexible hinge near the middle of the molecule. These domains are separated by coiled-coil structures.</text>
</comment>
<dbReference type="NCBIfam" id="TIGR02168">
    <property type="entry name" value="SMC_prok_B"/>
    <property type="match status" value="1"/>
</dbReference>
<dbReference type="HAMAP" id="MF_01894">
    <property type="entry name" value="Smc_prok"/>
    <property type="match status" value="1"/>
</dbReference>
<evidence type="ECO:0000313" key="9">
    <source>
        <dbReference type="EMBL" id="QFX92613.1"/>
    </source>
</evidence>
<gene>
    <name evidence="7 9" type="primary">smc</name>
    <name evidence="9" type="ORF">LF543_03160</name>
</gene>
<evidence type="ECO:0000256" key="2">
    <source>
        <dbReference type="ARBA" id="ARBA00022490"/>
    </source>
</evidence>
<dbReference type="GO" id="GO:0005737">
    <property type="term" value="C:cytoplasm"/>
    <property type="evidence" value="ECO:0007669"/>
    <property type="project" value="UniProtKB-SubCell"/>
</dbReference>
<dbReference type="GO" id="GO:0007062">
    <property type="term" value="P:sister chromatid cohesion"/>
    <property type="evidence" value="ECO:0007669"/>
    <property type="project" value="InterPro"/>
</dbReference>
<dbReference type="AlphaFoldDB" id="A0AAE6P1E8"/>
<dbReference type="PIRSF" id="PIRSF005719">
    <property type="entry name" value="SMC"/>
    <property type="match status" value="1"/>
</dbReference>
<dbReference type="GO" id="GO:0016887">
    <property type="term" value="F:ATP hydrolysis activity"/>
    <property type="evidence" value="ECO:0007669"/>
    <property type="project" value="InterPro"/>
</dbReference>
<reference evidence="9 10" key="1">
    <citation type="submission" date="2019-10" db="EMBL/GenBank/DDBJ databases">
        <title>Genome sequencing of Lactobacillus fructivorans.</title>
        <authorList>
            <person name="Kim K."/>
        </authorList>
    </citation>
    <scope>NUCLEOTIDE SEQUENCE [LARGE SCALE GENOMIC DNA]</scope>
    <source>
        <strain evidence="9 10">LF543</strain>
    </source>
</reference>
<dbReference type="SUPFAM" id="SSF75553">
    <property type="entry name" value="Smc hinge domain"/>
    <property type="match status" value="1"/>
</dbReference>
<dbReference type="SUPFAM" id="SSF52540">
    <property type="entry name" value="P-loop containing nucleoside triphosphate hydrolases"/>
    <property type="match status" value="1"/>
</dbReference>
<feature type="domain" description="SMC hinge" evidence="8">
    <location>
        <begin position="521"/>
        <end position="640"/>
    </location>
</feature>
<feature type="binding site" evidence="7">
    <location>
        <begin position="34"/>
        <end position="41"/>
    </location>
    <ligand>
        <name>ATP</name>
        <dbReference type="ChEBI" id="CHEBI:30616"/>
    </ligand>
</feature>
<evidence type="ECO:0000256" key="5">
    <source>
        <dbReference type="ARBA" id="ARBA00023054"/>
    </source>
</evidence>
<dbReference type="InterPro" id="IPR010935">
    <property type="entry name" value="SMC_hinge"/>
</dbReference>
<comment type="subunit">
    <text evidence="7">Homodimer.</text>
</comment>
<dbReference type="Gene3D" id="1.20.1060.20">
    <property type="match status" value="1"/>
</dbReference>
<organism evidence="9 10">
    <name type="scientific">Fructilactobacillus fructivorans</name>
    <dbReference type="NCBI Taxonomy" id="1614"/>
    <lineage>
        <taxon>Bacteria</taxon>
        <taxon>Bacillati</taxon>
        <taxon>Bacillota</taxon>
        <taxon>Bacilli</taxon>
        <taxon>Lactobacillales</taxon>
        <taxon>Lactobacillaceae</taxon>
        <taxon>Fructilactobacillus</taxon>
    </lineage>
</organism>
<dbReference type="InterPro" id="IPR036277">
    <property type="entry name" value="SMC_hinge_sf"/>
</dbReference>
<dbReference type="Gene3D" id="3.30.70.1620">
    <property type="match status" value="1"/>
</dbReference>
<dbReference type="GO" id="GO:0005694">
    <property type="term" value="C:chromosome"/>
    <property type="evidence" value="ECO:0007669"/>
    <property type="project" value="InterPro"/>
</dbReference>
<comment type="similarity">
    <text evidence="7">Belongs to the SMC family.</text>
</comment>
<protein>
    <recommendedName>
        <fullName evidence="7">Chromosome partition protein Smc</fullName>
    </recommendedName>
</protein>
<dbReference type="Pfam" id="PF02463">
    <property type="entry name" value="SMC_N"/>
    <property type="match status" value="1"/>
</dbReference>
<dbReference type="SMART" id="SM00968">
    <property type="entry name" value="SMC_hinge"/>
    <property type="match status" value="1"/>
</dbReference>
<evidence type="ECO:0000256" key="1">
    <source>
        <dbReference type="ARBA" id="ARBA00004496"/>
    </source>
</evidence>
<keyword evidence="6 7" id="KW-0238">DNA-binding</keyword>
<dbReference type="KEGG" id="lfv:LF543_03160"/>
<keyword evidence="5 7" id="KW-0175">Coiled coil</keyword>
<dbReference type="InterPro" id="IPR011890">
    <property type="entry name" value="SMC_prok"/>
</dbReference>
<evidence type="ECO:0000259" key="8">
    <source>
        <dbReference type="SMART" id="SM00968"/>
    </source>
</evidence>
<sequence length="1180" mass="134645">MKVKLKSIEIAGFKSFADKTTIDFQDGLTGIVGPNGSGKSNVIEAIRWVLGEQSAKTLRGKKMLDVIFSGSKGRRALNRAEVSIDFDNSDHFLDSDFTEIKITRKVYRNGESSYSINDKECRLKDINNLFMDTGLGEGSLSIISQGNVDEILNDDAEKRRSIIETAAGVYRYKKQKNETQQKLADTQGNLDRISDIIKELDKQMGPLKQQSENASLYLSKKKYLDRLEYSLLTVQIKQHEDSRSSLNFKLKQQQIDYNKLKAKVNSIQSHKRKLTLKINELSRERESLQNQLLNNTKKLESASSAQKLSKQRREFNQQKNVDLKKELKELRIKLDDVVQNINDNQSQINEKRTIISKLNQEIRESKVAHFKERLVAKQAELEDIRNDYIDLMQSLVEAKNDLKLMQKLSKRSDNASQEKEQRIVALDKQASQLRQQLDVSKQEFLDLTDDQKRIASKLEQVNGLLASSNKETAEMRKRWYGALRVFQETKTERDSIKSMLENHNSLYRGTRNLLKEKQDLPGIRGTVSDFIEVPDKYVFAIETALGSRIQQVITRNVHDARDAIKYLNKNKLGRVTFLPMNAVNERYLTVNILNNVSQMDGFVGVAADLVKMPSEMTRVKNHLLGGIIIANDLKAANGISKAINHRNQIVTLNGEIINAGGSITGGSNRNQANGLLSQKEKLTQLNLQVDQMDQKMNAGEKAIKRAQGQQKDLQLQHDQMYQELSEIKSKIKVKQRDINASQKSLKETQRDADAFRLQLKNAFSDYGDNESDVSQKIDGLKLKIKQNQTKNTLVKNEIKQLNGEVSKNSSLISDIKERLILAKEQNKQLEKTKNSLIDQRNSLKNQLSKLTSNMKALNQSMKQDDDVTQVDVLALKKQIDEIKVRLTNLNHHVNDASQDDQNDERQINQGQDRLISQTQVIQKLKARLKVVENNLISERQRLQTSFNEDRSIEPVDFNLDKINSLIQDYQLKIDSLGPININSIDDYSEIKERYDFMNHQLEDLIDSKKQLVKIMNQMDQTVKVKFNETYDKIATAFSRIFRNIFGGGEARLKMDDPHHLLTTGIDILVKPPGKRYRNLNLLSGGEKALTALALLFSVLEVKPVPFVILDEAESALDPANVDRFARYIQSLKDKTQFIVITHRKETMVYADYLYGVTMQDSGVSKVVSVNLDESKKLGEK</sequence>
<accession>A0AAE6P1E8</accession>
<evidence type="ECO:0000256" key="3">
    <source>
        <dbReference type="ARBA" id="ARBA00022741"/>
    </source>
</evidence>
<dbReference type="CDD" id="cd03278">
    <property type="entry name" value="ABC_SMC_barmotin"/>
    <property type="match status" value="2"/>
</dbReference>
<feature type="coiled-coil region" evidence="7">
    <location>
        <begin position="675"/>
        <end position="751"/>
    </location>
</feature>
<proteinExistence type="inferred from homology"/>
<dbReference type="InterPro" id="IPR003395">
    <property type="entry name" value="RecF/RecN/SMC_N"/>
</dbReference>
<comment type="function">
    <text evidence="7">Required for chromosome condensation and partitioning.</text>
</comment>
<dbReference type="GO" id="GO:0006260">
    <property type="term" value="P:DNA replication"/>
    <property type="evidence" value="ECO:0007669"/>
    <property type="project" value="UniProtKB-UniRule"/>
</dbReference>
<feature type="coiled-coil region" evidence="7">
    <location>
        <begin position="250"/>
        <end position="443"/>
    </location>
</feature>
<dbReference type="GO" id="GO:0007059">
    <property type="term" value="P:chromosome segregation"/>
    <property type="evidence" value="ECO:0007669"/>
    <property type="project" value="UniProtKB-UniRule"/>
</dbReference>
<evidence type="ECO:0000256" key="7">
    <source>
        <dbReference type="HAMAP-Rule" id="MF_01894"/>
    </source>
</evidence>
<dbReference type="GO" id="GO:0003677">
    <property type="term" value="F:DNA binding"/>
    <property type="evidence" value="ECO:0007669"/>
    <property type="project" value="UniProtKB-UniRule"/>
</dbReference>
<evidence type="ECO:0000313" key="10">
    <source>
        <dbReference type="Proteomes" id="UP000327194"/>
    </source>
</evidence>
<dbReference type="Proteomes" id="UP000327194">
    <property type="component" value="Chromosome"/>
</dbReference>
<dbReference type="InterPro" id="IPR027417">
    <property type="entry name" value="P-loop_NTPase"/>
</dbReference>
<dbReference type="Pfam" id="PF06470">
    <property type="entry name" value="SMC_hinge"/>
    <property type="match status" value="1"/>
</dbReference>
<keyword evidence="3 7" id="KW-0547">Nucleotide-binding</keyword>
<comment type="subcellular location">
    <subcellularLocation>
        <location evidence="1 7">Cytoplasm</location>
    </subcellularLocation>
</comment>
<keyword evidence="4 7" id="KW-0067">ATP-binding</keyword>
<dbReference type="InterPro" id="IPR024704">
    <property type="entry name" value="SMC"/>
</dbReference>
<name>A0AAE6P1E8_9LACO</name>
<dbReference type="GO" id="GO:0030261">
    <property type="term" value="P:chromosome condensation"/>
    <property type="evidence" value="ECO:0007669"/>
    <property type="project" value="InterPro"/>
</dbReference>